<dbReference type="Proteomes" id="UP000663852">
    <property type="component" value="Unassembled WGS sequence"/>
</dbReference>
<proteinExistence type="predicted"/>
<reference evidence="1" key="1">
    <citation type="submission" date="2021-02" db="EMBL/GenBank/DDBJ databases">
        <authorList>
            <person name="Nowell W R."/>
        </authorList>
    </citation>
    <scope>NUCLEOTIDE SEQUENCE</scope>
</reference>
<dbReference type="EMBL" id="CAJNOJ010000145">
    <property type="protein sequence ID" value="CAF1194992.1"/>
    <property type="molecule type" value="Genomic_DNA"/>
</dbReference>
<name>A0A814VSD0_ADIRI</name>
<evidence type="ECO:0000313" key="2">
    <source>
        <dbReference type="Proteomes" id="UP000663852"/>
    </source>
</evidence>
<sequence>MLRYKDDWEMECFCKEITAVNIIADFDRCSIRSQKPVAAPTPAVPSSVFPAAFTPSFSSENNSLHLSTYGDEPAPFIPPTSNSVAASFGSSASAESAPFSTTQKTCMLKLMKKDGVYCEDCRVKLAQNCVVAVVGSQRKPRFMSVLCAVRNEHAQRMVCSKELDKFNIGEVNRMIKEHELSVHLVYL</sequence>
<comment type="caution">
    <text evidence="1">The sequence shown here is derived from an EMBL/GenBank/DDBJ whole genome shotgun (WGS) entry which is preliminary data.</text>
</comment>
<gene>
    <name evidence="1" type="ORF">EDS130_LOCUS25029</name>
</gene>
<accession>A0A814VSD0</accession>
<evidence type="ECO:0000313" key="1">
    <source>
        <dbReference type="EMBL" id="CAF1194992.1"/>
    </source>
</evidence>
<dbReference type="AlphaFoldDB" id="A0A814VSD0"/>
<protein>
    <submittedName>
        <fullName evidence="1">Uncharacterized protein</fullName>
    </submittedName>
</protein>
<organism evidence="1 2">
    <name type="scientific">Adineta ricciae</name>
    <name type="common">Rotifer</name>
    <dbReference type="NCBI Taxonomy" id="249248"/>
    <lineage>
        <taxon>Eukaryota</taxon>
        <taxon>Metazoa</taxon>
        <taxon>Spiralia</taxon>
        <taxon>Gnathifera</taxon>
        <taxon>Rotifera</taxon>
        <taxon>Eurotatoria</taxon>
        <taxon>Bdelloidea</taxon>
        <taxon>Adinetida</taxon>
        <taxon>Adinetidae</taxon>
        <taxon>Adineta</taxon>
    </lineage>
</organism>